<sequence length="105" mass="12376">MSNSILKLVWRDFCGTRQWPKGAGLIPLRSNRQYAEATWRDLSGMRLWPKMSWPHSAPKCAKMRLRLRGCLLKLKYEKMKSNRQHAQASLEKFVRNEALAKKELF</sequence>
<evidence type="ECO:0000313" key="1">
    <source>
        <dbReference type="EMBL" id="EFX69953.1"/>
    </source>
</evidence>
<dbReference type="EMBL" id="GL732627">
    <property type="protein sequence ID" value="EFX69953.1"/>
    <property type="molecule type" value="Genomic_DNA"/>
</dbReference>
<accession>E9HE54</accession>
<name>E9HE54_DAPPU</name>
<reference evidence="1 2" key="1">
    <citation type="journal article" date="2011" name="Science">
        <title>The ecoresponsive genome of Daphnia pulex.</title>
        <authorList>
            <person name="Colbourne J.K."/>
            <person name="Pfrender M.E."/>
            <person name="Gilbert D."/>
            <person name="Thomas W.K."/>
            <person name="Tucker A."/>
            <person name="Oakley T.H."/>
            <person name="Tokishita S."/>
            <person name="Aerts A."/>
            <person name="Arnold G.J."/>
            <person name="Basu M.K."/>
            <person name="Bauer D.J."/>
            <person name="Caceres C.E."/>
            <person name="Carmel L."/>
            <person name="Casola C."/>
            <person name="Choi J.H."/>
            <person name="Detter J.C."/>
            <person name="Dong Q."/>
            <person name="Dusheyko S."/>
            <person name="Eads B.D."/>
            <person name="Frohlich T."/>
            <person name="Geiler-Samerotte K.A."/>
            <person name="Gerlach D."/>
            <person name="Hatcher P."/>
            <person name="Jogdeo S."/>
            <person name="Krijgsveld J."/>
            <person name="Kriventseva E.V."/>
            <person name="Kultz D."/>
            <person name="Laforsch C."/>
            <person name="Lindquist E."/>
            <person name="Lopez J."/>
            <person name="Manak J.R."/>
            <person name="Muller J."/>
            <person name="Pangilinan J."/>
            <person name="Patwardhan R.P."/>
            <person name="Pitluck S."/>
            <person name="Pritham E.J."/>
            <person name="Rechtsteiner A."/>
            <person name="Rho M."/>
            <person name="Rogozin I.B."/>
            <person name="Sakarya O."/>
            <person name="Salamov A."/>
            <person name="Schaack S."/>
            <person name="Shapiro H."/>
            <person name="Shiga Y."/>
            <person name="Skalitzky C."/>
            <person name="Smith Z."/>
            <person name="Souvorov A."/>
            <person name="Sung W."/>
            <person name="Tang Z."/>
            <person name="Tsuchiya D."/>
            <person name="Tu H."/>
            <person name="Vos H."/>
            <person name="Wang M."/>
            <person name="Wolf Y.I."/>
            <person name="Yamagata H."/>
            <person name="Yamada T."/>
            <person name="Ye Y."/>
            <person name="Shaw J.R."/>
            <person name="Andrews J."/>
            <person name="Crease T.J."/>
            <person name="Tang H."/>
            <person name="Lucas S.M."/>
            <person name="Robertson H.M."/>
            <person name="Bork P."/>
            <person name="Koonin E.V."/>
            <person name="Zdobnov E.M."/>
            <person name="Grigoriev I.V."/>
            <person name="Lynch M."/>
            <person name="Boore J.L."/>
        </authorList>
    </citation>
    <scope>NUCLEOTIDE SEQUENCE [LARGE SCALE GENOMIC DNA]</scope>
</reference>
<dbReference type="AlphaFoldDB" id="E9HE54"/>
<proteinExistence type="predicted"/>
<organism evidence="1 2">
    <name type="scientific">Daphnia pulex</name>
    <name type="common">Water flea</name>
    <dbReference type="NCBI Taxonomy" id="6669"/>
    <lineage>
        <taxon>Eukaryota</taxon>
        <taxon>Metazoa</taxon>
        <taxon>Ecdysozoa</taxon>
        <taxon>Arthropoda</taxon>
        <taxon>Crustacea</taxon>
        <taxon>Branchiopoda</taxon>
        <taxon>Diplostraca</taxon>
        <taxon>Cladocera</taxon>
        <taxon>Anomopoda</taxon>
        <taxon>Daphniidae</taxon>
        <taxon>Daphnia</taxon>
    </lineage>
</organism>
<gene>
    <name evidence="1" type="ORF">DAPPUDRAFT_113124</name>
</gene>
<keyword evidence="2" id="KW-1185">Reference proteome</keyword>
<evidence type="ECO:0000313" key="2">
    <source>
        <dbReference type="Proteomes" id="UP000000305"/>
    </source>
</evidence>
<dbReference type="KEGG" id="dpx:DAPPUDRAFT_113124"/>
<dbReference type="HOGENOM" id="CLU_2239240_0_0_1"/>
<protein>
    <submittedName>
        <fullName evidence="1">Uncharacterized protein</fullName>
    </submittedName>
</protein>
<dbReference type="InParanoid" id="E9HE54"/>
<dbReference type="Proteomes" id="UP000000305">
    <property type="component" value="Unassembled WGS sequence"/>
</dbReference>